<feature type="compositionally biased region" description="Polar residues" evidence="11">
    <location>
        <begin position="452"/>
        <end position="466"/>
    </location>
</feature>
<dbReference type="SMART" id="SM00389">
    <property type="entry name" value="HOX"/>
    <property type="match status" value="2"/>
</dbReference>
<gene>
    <name evidence="13" type="ORF">J0S82_002410</name>
</gene>
<dbReference type="PROSITE" id="PS00027">
    <property type="entry name" value="HOMEOBOX_1"/>
    <property type="match status" value="2"/>
</dbReference>
<reference evidence="13" key="1">
    <citation type="journal article" date="2021" name="Evol. Appl.">
        <title>The genome of the Pyrenean desman and the effects of bottlenecks and inbreeding on the genomic landscape of an endangered species.</title>
        <authorList>
            <person name="Escoda L."/>
            <person name="Castresana J."/>
        </authorList>
    </citation>
    <scope>NUCLEOTIDE SEQUENCE</scope>
    <source>
        <strain evidence="13">IBE-C5619</strain>
    </source>
</reference>
<dbReference type="Pfam" id="PF12284">
    <property type="entry name" value="HoxA13_N"/>
    <property type="match status" value="1"/>
</dbReference>
<feature type="compositionally biased region" description="Low complexity" evidence="11">
    <location>
        <begin position="1132"/>
        <end position="1146"/>
    </location>
</feature>
<keyword evidence="3" id="KW-0217">Developmental protein</keyword>
<dbReference type="PANTHER" id="PTHR45804">
    <property type="entry name" value="SEGMENTATION PROTEIN FUSHI TARAZU-LIKE PROTEIN"/>
    <property type="match status" value="1"/>
</dbReference>
<evidence type="ECO:0000259" key="12">
    <source>
        <dbReference type="PROSITE" id="PS50071"/>
    </source>
</evidence>
<feature type="compositionally biased region" description="Basic residues" evidence="11">
    <location>
        <begin position="556"/>
        <end position="569"/>
    </location>
</feature>
<dbReference type="InterPro" id="IPR022067">
    <property type="entry name" value="HoxA13_N"/>
</dbReference>
<evidence type="ECO:0000313" key="13">
    <source>
        <dbReference type="EMBL" id="KAG8518309.1"/>
    </source>
</evidence>
<evidence type="ECO:0000256" key="5">
    <source>
        <dbReference type="ARBA" id="ARBA00023125"/>
    </source>
</evidence>
<feature type="compositionally biased region" description="Gly residues" evidence="11">
    <location>
        <begin position="27"/>
        <end position="46"/>
    </location>
</feature>
<dbReference type="AlphaFoldDB" id="A0A8J6AAZ8"/>
<evidence type="ECO:0000256" key="8">
    <source>
        <dbReference type="ARBA" id="ARBA00023242"/>
    </source>
</evidence>
<feature type="DNA-binding region" description="Homeobox" evidence="9">
    <location>
        <begin position="1185"/>
        <end position="1244"/>
    </location>
</feature>
<evidence type="ECO:0000256" key="11">
    <source>
        <dbReference type="SAM" id="MobiDB-lite"/>
    </source>
</evidence>
<keyword evidence="6 9" id="KW-0371">Homeobox</keyword>
<dbReference type="PROSITE" id="PS50071">
    <property type="entry name" value="HOMEOBOX_2"/>
    <property type="match status" value="2"/>
</dbReference>
<feature type="region of interest" description="Disordered" evidence="11">
    <location>
        <begin position="709"/>
        <end position="731"/>
    </location>
</feature>
<feature type="region of interest" description="Disordered" evidence="11">
    <location>
        <begin position="1069"/>
        <end position="1168"/>
    </location>
</feature>
<evidence type="ECO:0000256" key="10">
    <source>
        <dbReference type="RuleBase" id="RU000682"/>
    </source>
</evidence>
<keyword evidence="7" id="KW-0804">Transcription</keyword>
<sequence length="1253" mass="133323">MTTSLLLHPRWPESLMYVYEDSAAESGSGGGGGGGGGAGGAGGGCSGASPGKAPSMDGLGGSCPASHCRDLLPHPVLGRPPAPLGAPQGAVYTDIPTPEAARQCAPPPAPPTSSSAPLGYGYPFGGSYYGCRLSHNVNLQQKPCAYHPGEKYPEPSGALPGDDLSSRAKEFAFYPSFASSYQAMPGYLDVSVVPGISGHPEPRHDALIPVEGYQHWALSNGWDSQVYCSKEQSQSAHLWKSPFPDVVPLQPEVSSYRRGRKKRVPYTKVQLKELEKEYAASKFITKEKRRRISATTNLSERQVTIWFQNRRVKEKKVRCSAAQLPRAYHWPLPPPPRPRPPQTPRAGPEGGFGEGIPKASWAGDPTPGPLHTPPQTGGLNLGNRWVAGRSRPQADLSPSSDLGLPGDQGHSRSPPLAKEQSTRWSSSWADLRENLEKRPRKERRGKGCPNLKSCTGRSGASGQRSCLKTKGRNSEGRGDGPRPGPSLAPRLICARPPLSSPVQLLLASLLGPGPCLICIRGRTAFGKQGSDLELGCRGPLGRPESGQQRGIIPTSGRRRSSSKTSHSRSRAIEATRAGVDFKISILRGAGRKLDARSPAQSVLMNPRVNERSTLEPGQLQREPVAQGPAGRLCLLTSWFDECGGEQTLRSDHSRVQSFGLAVLCVGCEVPSNPPGGCSALGAAGPFQSPHPAPVSSWQTALAEDGFRFEASHPSLPPAPGTQAGRGAPRPRLRKGRLGCVSAATVLKGGQNRGGSGEVGRLDCLGLRLKTHPFKMGLEAPTLGVQILLTVLEDRRHLEGKREWGKPPSHKDLAIAPLSSASLRPTIAAVERPGDLAVAYVGFGWHRGSAWGRFLDKGGTGQTGQGGEVGSKAVRRTCAELRDCARQDGAAPTLSARVSSYSLGYEITQGAVEFKESTFLSAASCREKGDENLLLRLGKGEVGTGAEWGGDSLSPPIPLAAAPTRSCRSGLAEMGEHNLLNPGFVGPLVNIHTGDTFYFPNFRASGAQLPGLPSLSYPRRDNVCSLPWPSAEPCNGYPQPYLSSPVSLNPPFGRTCELARVEDSKGYYREPCAEGGGAGLKREERGREPGPAVGPGAALLPLEPSGPPALGFKYDYAAGGGGDGGTGPPHDPPSCQSLESDSSSSLLNEGSKGAGAGDPGSLVSPLNPSGGLPAGGAPWYPIHSRSRKKRKPYSKLQLAELEGEFLVNEFITRQRRRELSDRLNLSDQQVKIWFQNRRMKKKRLLLREQALSFF</sequence>
<accession>A0A8J6AAZ8</accession>
<dbReference type="InterPro" id="IPR051003">
    <property type="entry name" value="AP_axis_regulatory_Homeobox"/>
</dbReference>
<keyword evidence="4" id="KW-0805">Transcription regulation</keyword>
<dbReference type="InterPro" id="IPR017970">
    <property type="entry name" value="Homeobox_CS"/>
</dbReference>
<dbReference type="FunFam" id="1.10.10.60:FF:000130">
    <property type="entry name" value="Homeobox protein Hox-D12"/>
    <property type="match status" value="1"/>
</dbReference>
<evidence type="ECO:0000256" key="6">
    <source>
        <dbReference type="ARBA" id="ARBA00023155"/>
    </source>
</evidence>
<dbReference type="OrthoDB" id="6159439at2759"/>
<keyword evidence="14" id="KW-1185">Reference proteome</keyword>
<evidence type="ECO:0000256" key="7">
    <source>
        <dbReference type="ARBA" id="ARBA00023163"/>
    </source>
</evidence>
<evidence type="ECO:0000256" key="4">
    <source>
        <dbReference type="ARBA" id="ARBA00023015"/>
    </source>
</evidence>
<feature type="compositionally biased region" description="Pro residues" evidence="11">
    <location>
        <begin position="331"/>
        <end position="343"/>
    </location>
</feature>
<protein>
    <submittedName>
        <fullName evidence="13">Homeobox protein Hox-C13</fullName>
    </submittedName>
</protein>
<feature type="DNA-binding region" description="Homeobox" evidence="9">
    <location>
        <begin position="259"/>
        <end position="318"/>
    </location>
</feature>
<proteinExistence type="inferred from homology"/>
<evidence type="ECO:0000256" key="9">
    <source>
        <dbReference type="PROSITE-ProRule" id="PRU00108"/>
    </source>
</evidence>
<organism evidence="13 14">
    <name type="scientific">Galemys pyrenaicus</name>
    <name type="common">Iberian desman</name>
    <name type="synonym">Pyrenean desman</name>
    <dbReference type="NCBI Taxonomy" id="202257"/>
    <lineage>
        <taxon>Eukaryota</taxon>
        <taxon>Metazoa</taxon>
        <taxon>Chordata</taxon>
        <taxon>Craniata</taxon>
        <taxon>Vertebrata</taxon>
        <taxon>Euteleostomi</taxon>
        <taxon>Mammalia</taxon>
        <taxon>Eutheria</taxon>
        <taxon>Laurasiatheria</taxon>
        <taxon>Eulipotyphla</taxon>
        <taxon>Talpidae</taxon>
        <taxon>Galemys</taxon>
    </lineage>
</organism>
<feature type="compositionally biased region" description="Gly residues" evidence="11">
    <location>
        <begin position="1117"/>
        <end position="1126"/>
    </location>
</feature>
<feature type="domain" description="Homeobox" evidence="12">
    <location>
        <begin position="257"/>
        <end position="317"/>
    </location>
</feature>
<dbReference type="InterPro" id="IPR001356">
    <property type="entry name" value="HD"/>
</dbReference>
<keyword evidence="8 9" id="KW-0539">Nucleus</keyword>
<evidence type="ECO:0000256" key="2">
    <source>
        <dbReference type="ARBA" id="ARBA00006317"/>
    </source>
</evidence>
<evidence type="ECO:0000256" key="1">
    <source>
        <dbReference type="ARBA" id="ARBA00004123"/>
    </source>
</evidence>
<dbReference type="EMBL" id="JAGFMF010011636">
    <property type="protein sequence ID" value="KAG8518309.1"/>
    <property type="molecule type" value="Genomic_DNA"/>
</dbReference>
<dbReference type="PANTHER" id="PTHR45804:SF5">
    <property type="entry name" value="HOMEOBOX PROTEIN HOX-C13"/>
    <property type="match status" value="1"/>
</dbReference>
<comment type="caution">
    <text evidence="13">The sequence shown here is derived from an EMBL/GenBank/DDBJ whole genome shotgun (WGS) entry which is preliminary data.</text>
</comment>
<dbReference type="Pfam" id="PF00046">
    <property type="entry name" value="Homeodomain"/>
    <property type="match status" value="2"/>
</dbReference>
<feature type="region of interest" description="Disordered" evidence="11">
    <location>
        <begin position="327"/>
        <end position="492"/>
    </location>
</feature>
<feature type="region of interest" description="Disordered" evidence="11">
    <location>
        <begin position="23"/>
        <end position="49"/>
    </location>
</feature>
<feature type="compositionally biased region" description="Basic and acidic residues" evidence="11">
    <location>
        <begin position="430"/>
        <end position="439"/>
    </location>
</feature>
<name>A0A8J6AAZ8_GALPY</name>
<dbReference type="GO" id="GO:0003677">
    <property type="term" value="F:DNA binding"/>
    <property type="evidence" value="ECO:0007669"/>
    <property type="project" value="UniProtKB-UniRule"/>
</dbReference>
<dbReference type="CDD" id="cd00086">
    <property type="entry name" value="homeodomain"/>
    <property type="match status" value="2"/>
</dbReference>
<feature type="region of interest" description="Disordered" evidence="11">
    <location>
        <begin position="536"/>
        <end position="571"/>
    </location>
</feature>
<dbReference type="Gene3D" id="1.10.10.60">
    <property type="entry name" value="Homeodomain-like"/>
    <property type="match status" value="2"/>
</dbReference>
<comment type="subcellular location">
    <subcellularLocation>
        <location evidence="1 9 10">Nucleus</location>
    </subcellularLocation>
</comment>
<dbReference type="Proteomes" id="UP000700334">
    <property type="component" value="Unassembled WGS sequence"/>
</dbReference>
<feature type="domain" description="Homeobox" evidence="12">
    <location>
        <begin position="1183"/>
        <end position="1243"/>
    </location>
</feature>
<dbReference type="GO" id="GO:0000981">
    <property type="term" value="F:DNA-binding transcription factor activity, RNA polymerase II-specific"/>
    <property type="evidence" value="ECO:0007669"/>
    <property type="project" value="InterPro"/>
</dbReference>
<dbReference type="GO" id="GO:0005634">
    <property type="term" value="C:nucleus"/>
    <property type="evidence" value="ECO:0007669"/>
    <property type="project" value="UniProtKB-SubCell"/>
</dbReference>
<comment type="similarity">
    <text evidence="2">Belongs to the Abd-B homeobox family.</text>
</comment>
<evidence type="ECO:0000313" key="14">
    <source>
        <dbReference type="Proteomes" id="UP000700334"/>
    </source>
</evidence>
<keyword evidence="5 9" id="KW-0238">DNA-binding</keyword>
<dbReference type="InterPro" id="IPR009057">
    <property type="entry name" value="Homeodomain-like_sf"/>
</dbReference>
<evidence type="ECO:0000256" key="3">
    <source>
        <dbReference type="ARBA" id="ARBA00022473"/>
    </source>
</evidence>
<dbReference type="SUPFAM" id="SSF46689">
    <property type="entry name" value="Homeodomain-like"/>
    <property type="match status" value="2"/>
</dbReference>